<accession>A0ABM0U5S6</accession>
<dbReference type="Proteomes" id="UP000694864">
    <property type="component" value="Chromosome 2"/>
</dbReference>
<reference evidence="2" key="1">
    <citation type="journal article" date="2014" name="Nat. Commun.">
        <title>The emerging biofuel crop Camelina sativa retains a highly undifferentiated hexaploid genome structure.</title>
        <authorList>
            <person name="Kagale S."/>
            <person name="Koh C."/>
            <person name="Nixon J."/>
            <person name="Bollina V."/>
            <person name="Clarke W.E."/>
            <person name="Tuteja R."/>
            <person name="Spillane C."/>
            <person name="Robinson S.J."/>
            <person name="Links M.G."/>
            <person name="Clarke C."/>
            <person name="Higgins E.E."/>
            <person name="Huebert T."/>
            <person name="Sharpe A.G."/>
            <person name="Parkin I.A."/>
        </authorList>
    </citation>
    <scope>NUCLEOTIDE SEQUENCE [LARGE SCALE GENOMIC DNA]</scope>
    <source>
        <strain evidence="2">cv. DH55</strain>
    </source>
</reference>
<evidence type="ECO:0000256" key="1">
    <source>
        <dbReference type="SAM" id="MobiDB-lite"/>
    </source>
</evidence>
<evidence type="ECO:0000313" key="2">
    <source>
        <dbReference type="Proteomes" id="UP000694864"/>
    </source>
</evidence>
<keyword evidence="2" id="KW-1185">Reference proteome</keyword>
<feature type="region of interest" description="Disordered" evidence="1">
    <location>
        <begin position="63"/>
        <end position="118"/>
    </location>
</feature>
<reference evidence="3" key="2">
    <citation type="submission" date="2025-08" db="UniProtKB">
        <authorList>
            <consortium name="RefSeq"/>
        </authorList>
    </citation>
    <scope>IDENTIFICATION</scope>
    <source>
        <tissue evidence="3">Leaf</tissue>
    </source>
</reference>
<dbReference type="RefSeq" id="XP_010436264.1">
    <property type="nucleotide sequence ID" value="XM_010437962.2"/>
</dbReference>
<gene>
    <name evidence="3" type="primary">LOC104719982</name>
</gene>
<name>A0ABM0U5S6_CAMSA</name>
<organism evidence="2 3">
    <name type="scientific">Camelina sativa</name>
    <name type="common">False flax</name>
    <name type="synonym">Myagrum sativum</name>
    <dbReference type="NCBI Taxonomy" id="90675"/>
    <lineage>
        <taxon>Eukaryota</taxon>
        <taxon>Viridiplantae</taxon>
        <taxon>Streptophyta</taxon>
        <taxon>Embryophyta</taxon>
        <taxon>Tracheophyta</taxon>
        <taxon>Spermatophyta</taxon>
        <taxon>Magnoliopsida</taxon>
        <taxon>eudicotyledons</taxon>
        <taxon>Gunneridae</taxon>
        <taxon>Pentapetalae</taxon>
        <taxon>rosids</taxon>
        <taxon>malvids</taxon>
        <taxon>Brassicales</taxon>
        <taxon>Brassicaceae</taxon>
        <taxon>Camelineae</taxon>
        <taxon>Camelina</taxon>
    </lineage>
</organism>
<feature type="compositionally biased region" description="Basic and acidic residues" evidence="1">
    <location>
        <begin position="77"/>
        <end position="90"/>
    </location>
</feature>
<feature type="region of interest" description="Disordered" evidence="1">
    <location>
        <begin position="1"/>
        <end position="21"/>
    </location>
</feature>
<sequence length="118" mass="12718">MTKEVRLATAPNEASMEDVPEVQEKGLASNLMFNEETDDLLEDGEFQDDVSHTLVDGVEADVEENLSSGTDSAKQGDGSKQKMGGKAEHKAKMKPFSGGENRMSKKGTMAFPKPPAQT</sequence>
<evidence type="ECO:0000313" key="3">
    <source>
        <dbReference type="RefSeq" id="XP_010436264.1"/>
    </source>
</evidence>
<proteinExistence type="predicted"/>
<dbReference type="GeneID" id="104719982"/>
<protein>
    <submittedName>
        <fullName evidence="3">Uncharacterized protein LOC104719982</fullName>
    </submittedName>
</protein>